<dbReference type="OrthoDB" id="3012326at2759"/>
<dbReference type="RefSeq" id="XP_041187872.1">
    <property type="nucleotide sequence ID" value="XM_041333446.1"/>
</dbReference>
<protein>
    <submittedName>
        <fullName evidence="2">Uncharacterized protein</fullName>
    </submittedName>
</protein>
<dbReference type="GeneID" id="64627463"/>
<name>A0A9P7J812_9AGAM</name>
<feature type="compositionally biased region" description="Basic and acidic residues" evidence="1">
    <location>
        <begin position="52"/>
        <end position="65"/>
    </location>
</feature>
<evidence type="ECO:0000313" key="3">
    <source>
        <dbReference type="Proteomes" id="UP000807769"/>
    </source>
</evidence>
<proteinExistence type="predicted"/>
<accession>A0A9P7J812</accession>
<gene>
    <name evidence="2" type="ORF">BJ212DRAFT_1303595</name>
</gene>
<feature type="region of interest" description="Disordered" evidence="1">
    <location>
        <begin position="47"/>
        <end position="71"/>
    </location>
</feature>
<organism evidence="2 3">
    <name type="scientific">Suillus subaureus</name>
    <dbReference type="NCBI Taxonomy" id="48587"/>
    <lineage>
        <taxon>Eukaryota</taxon>
        <taxon>Fungi</taxon>
        <taxon>Dikarya</taxon>
        <taxon>Basidiomycota</taxon>
        <taxon>Agaricomycotina</taxon>
        <taxon>Agaricomycetes</taxon>
        <taxon>Agaricomycetidae</taxon>
        <taxon>Boletales</taxon>
        <taxon>Suillineae</taxon>
        <taxon>Suillaceae</taxon>
        <taxon>Suillus</taxon>
    </lineage>
</organism>
<dbReference type="EMBL" id="JABBWG010000045">
    <property type="protein sequence ID" value="KAG1807136.1"/>
    <property type="molecule type" value="Genomic_DNA"/>
</dbReference>
<dbReference type="AlphaFoldDB" id="A0A9P7J812"/>
<sequence length="241" mass="26999">MPENSADSATPSAAEIDLQGLELAEHHFGPLLRPTRTTQSMWTNYSINRPQTNDKYHTASHKGSEEDPGEYDYNKHSNDAWLFDHIKACPCYIIRIYSPTAPMYIDVNFQYYCCSRWSEIEWFCSLGHKIQHRPSATAGNALAIKKGLSKGSPPNVHTRNGWQTLCWGHYEGSNENYAEDWPRIECGKVELDEDGVMDIYGVLFGELEKPAETDSEATLVTPFQTTHTLGISHGAGVSGVL</sequence>
<keyword evidence="3" id="KW-1185">Reference proteome</keyword>
<comment type="caution">
    <text evidence="2">The sequence shown here is derived from an EMBL/GenBank/DDBJ whole genome shotgun (WGS) entry which is preliminary data.</text>
</comment>
<dbReference type="Proteomes" id="UP000807769">
    <property type="component" value="Unassembled WGS sequence"/>
</dbReference>
<evidence type="ECO:0000313" key="2">
    <source>
        <dbReference type="EMBL" id="KAG1807136.1"/>
    </source>
</evidence>
<evidence type="ECO:0000256" key="1">
    <source>
        <dbReference type="SAM" id="MobiDB-lite"/>
    </source>
</evidence>
<reference evidence="2" key="1">
    <citation type="journal article" date="2020" name="New Phytol.">
        <title>Comparative genomics reveals dynamic genome evolution in host specialist ectomycorrhizal fungi.</title>
        <authorList>
            <person name="Lofgren L.A."/>
            <person name="Nguyen N.H."/>
            <person name="Vilgalys R."/>
            <person name="Ruytinx J."/>
            <person name="Liao H.L."/>
            <person name="Branco S."/>
            <person name="Kuo A."/>
            <person name="LaButti K."/>
            <person name="Lipzen A."/>
            <person name="Andreopoulos W."/>
            <person name="Pangilinan J."/>
            <person name="Riley R."/>
            <person name="Hundley H."/>
            <person name="Na H."/>
            <person name="Barry K."/>
            <person name="Grigoriev I.V."/>
            <person name="Stajich J.E."/>
            <person name="Kennedy P.G."/>
        </authorList>
    </citation>
    <scope>NUCLEOTIDE SEQUENCE</scope>
    <source>
        <strain evidence="2">MN1</strain>
    </source>
</reference>